<gene>
    <name evidence="4" type="ORF">TSUD_409610</name>
</gene>
<dbReference type="OrthoDB" id="10261556at2759"/>
<evidence type="ECO:0000313" key="4">
    <source>
        <dbReference type="EMBL" id="GAU50476.1"/>
    </source>
</evidence>
<dbReference type="AlphaFoldDB" id="A0A2Z6P3X6"/>
<dbReference type="GO" id="GO:0003676">
    <property type="term" value="F:nucleic acid binding"/>
    <property type="evidence" value="ECO:0007669"/>
    <property type="project" value="InterPro"/>
</dbReference>
<evidence type="ECO:0000256" key="1">
    <source>
        <dbReference type="ARBA" id="ARBA00022722"/>
    </source>
</evidence>
<dbReference type="GO" id="GO:0008408">
    <property type="term" value="F:3'-5' exonuclease activity"/>
    <property type="evidence" value="ECO:0007669"/>
    <property type="project" value="InterPro"/>
</dbReference>
<dbReference type="InterPro" id="IPR036397">
    <property type="entry name" value="RNaseH_sf"/>
</dbReference>
<keyword evidence="1" id="KW-0540">Nuclease</keyword>
<keyword evidence="2" id="KW-0378">Hydrolase</keyword>
<dbReference type="SMART" id="SM00474">
    <property type="entry name" value="35EXOc"/>
    <property type="match status" value="1"/>
</dbReference>
<proteinExistence type="predicted"/>
<dbReference type="EMBL" id="DF974777">
    <property type="protein sequence ID" value="GAU50476.1"/>
    <property type="molecule type" value="Genomic_DNA"/>
</dbReference>
<organism evidence="4 5">
    <name type="scientific">Trifolium subterraneum</name>
    <name type="common">Subterranean clover</name>
    <dbReference type="NCBI Taxonomy" id="3900"/>
    <lineage>
        <taxon>Eukaryota</taxon>
        <taxon>Viridiplantae</taxon>
        <taxon>Streptophyta</taxon>
        <taxon>Embryophyta</taxon>
        <taxon>Tracheophyta</taxon>
        <taxon>Spermatophyta</taxon>
        <taxon>Magnoliopsida</taxon>
        <taxon>eudicotyledons</taxon>
        <taxon>Gunneridae</taxon>
        <taxon>Pentapetalae</taxon>
        <taxon>rosids</taxon>
        <taxon>fabids</taxon>
        <taxon>Fabales</taxon>
        <taxon>Fabaceae</taxon>
        <taxon>Papilionoideae</taxon>
        <taxon>50 kb inversion clade</taxon>
        <taxon>NPAAA clade</taxon>
        <taxon>Hologalegina</taxon>
        <taxon>IRL clade</taxon>
        <taxon>Trifolieae</taxon>
        <taxon>Trifolium</taxon>
    </lineage>
</organism>
<protein>
    <recommendedName>
        <fullName evidence="3">3'-5' exonuclease domain-containing protein</fullName>
    </recommendedName>
</protein>
<dbReference type="SUPFAM" id="SSF53098">
    <property type="entry name" value="Ribonuclease H-like"/>
    <property type="match status" value="1"/>
</dbReference>
<dbReference type="PANTHER" id="PTHR13620:SF59">
    <property type="entry name" value="POLYNUCLEOTIDYL TRANSFERASE, RIBONUCLEASE H-LIKE SUPERFAMILY PROTEIN"/>
    <property type="match status" value="1"/>
</dbReference>
<evidence type="ECO:0000259" key="3">
    <source>
        <dbReference type="SMART" id="SM00474"/>
    </source>
</evidence>
<feature type="domain" description="3'-5' exonuclease" evidence="3">
    <location>
        <begin position="33"/>
        <end position="213"/>
    </location>
</feature>
<dbReference type="PANTHER" id="PTHR13620">
    <property type="entry name" value="3-5 EXONUCLEASE"/>
    <property type="match status" value="1"/>
</dbReference>
<reference evidence="5" key="1">
    <citation type="journal article" date="2017" name="Front. Plant Sci.">
        <title>Climate Clever Clovers: New Paradigm to Reduce the Environmental Footprint of Ruminants by Breeding Low Methanogenic Forages Utilizing Haplotype Variation.</title>
        <authorList>
            <person name="Kaur P."/>
            <person name="Appels R."/>
            <person name="Bayer P.E."/>
            <person name="Keeble-Gagnere G."/>
            <person name="Wang J."/>
            <person name="Hirakawa H."/>
            <person name="Shirasawa K."/>
            <person name="Vercoe P."/>
            <person name="Stefanova K."/>
            <person name="Durmic Z."/>
            <person name="Nichols P."/>
            <person name="Revell C."/>
            <person name="Isobe S.N."/>
            <person name="Edwards D."/>
            <person name="Erskine W."/>
        </authorList>
    </citation>
    <scope>NUCLEOTIDE SEQUENCE [LARGE SCALE GENOMIC DNA]</scope>
    <source>
        <strain evidence="5">cv. Daliak</strain>
    </source>
</reference>
<dbReference type="Proteomes" id="UP000242715">
    <property type="component" value="Unassembled WGS sequence"/>
</dbReference>
<dbReference type="Gene3D" id="3.30.420.10">
    <property type="entry name" value="Ribonuclease H-like superfamily/Ribonuclease H"/>
    <property type="match status" value="1"/>
</dbReference>
<sequence>MAIIVDRDSFYTHDIYTVNLHGNEIKVTVTANVSVVRKWIYTTLYFNRYDIHGGRFVVGLGVQWTPECRDPPADTIQLCIGSRCLIFQLAHATNVPRILRSFLENPNHTFVGFWNHSDRQKLETSEYQFEMYRDPLDLRLCAEAEYEDDDDDLARASVNEIVEKCLGYEVEQRKEISMSDWSDEVLSDEQVIYASVDAYCAFRIGKNVKAWKYT</sequence>
<evidence type="ECO:0000256" key="2">
    <source>
        <dbReference type="ARBA" id="ARBA00022801"/>
    </source>
</evidence>
<dbReference type="Pfam" id="PF01612">
    <property type="entry name" value="DNA_pol_A_exo1"/>
    <property type="match status" value="1"/>
</dbReference>
<dbReference type="GO" id="GO:0006139">
    <property type="term" value="P:nucleobase-containing compound metabolic process"/>
    <property type="evidence" value="ECO:0007669"/>
    <property type="project" value="InterPro"/>
</dbReference>
<dbReference type="InterPro" id="IPR051132">
    <property type="entry name" value="3-5_Exonuclease_domain"/>
</dbReference>
<dbReference type="GO" id="GO:0005737">
    <property type="term" value="C:cytoplasm"/>
    <property type="evidence" value="ECO:0007669"/>
    <property type="project" value="TreeGrafter"/>
</dbReference>
<accession>A0A2Z6P3X6</accession>
<dbReference type="InterPro" id="IPR002562">
    <property type="entry name" value="3'-5'_exonuclease_dom"/>
</dbReference>
<name>A0A2Z6P3X6_TRISU</name>
<dbReference type="GO" id="GO:0005634">
    <property type="term" value="C:nucleus"/>
    <property type="evidence" value="ECO:0007669"/>
    <property type="project" value="TreeGrafter"/>
</dbReference>
<dbReference type="CDD" id="cd06141">
    <property type="entry name" value="WRN_exo"/>
    <property type="match status" value="1"/>
</dbReference>
<evidence type="ECO:0000313" key="5">
    <source>
        <dbReference type="Proteomes" id="UP000242715"/>
    </source>
</evidence>
<dbReference type="InterPro" id="IPR012337">
    <property type="entry name" value="RNaseH-like_sf"/>
</dbReference>
<keyword evidence="5" id="KW-1185">Reference proteome</keyword>